<dbReference type="InterPro" id="IPR004358">
    <property type="entry name" value="Sig_transdc_His_kin-like_C"/>
</dbReference>
<dbReference type="InterPro" id="IPR013656">
    <property type="entry name" value="PAS_4"/>
</dbReference>
<dbReference type="InterPro" id="IPR005467">
    <property type="entry name" value="His_kinase_dom"/>
</dbReference>
<dbReference type="PROSITE" id="PS50885">
    <property type="entry name" value="HAMP"/>
    <property type="match status" value="1"/>
</dbReference>
<dbReference type="InterPro" id="IPR003594">
    <property type="entry name" value="HATPase_dom"/>
</dbReference>
<dbReference type="Pfam" id="PF02518">
    <property type="entry name" value="HATPase_c"/>
    <property type="match status" value="1"/>
</dbReference>
<keyword evidence="11" id="KW-0067">ATP-binding</keyword>
<evidence type="ECO:0000256" key="4">
    <source>
        <dbReference type="ARBA" id="ARBA00022553"/>
    </source>
</evidence>
<feature type="transmembrane region" description="Helical" evidence="8">
    <location>
        <begin position="83"/>
        <end position="106"/>
    </location>
</feature>
<dbReference type="InterPro" id="IPR000014">
    <property type="entry name" value="PAS"/>
</dbReference>
<dbReference type="RefSeq" id="WP_347612979.1">
    <property type="nucleotide sequence ID" value="NZ_JBDPZC010000014.1"/>
</dbReference>
<dbReference type="SUPFAM" id="SSF55785">
    <property type="entry name" value="PYP-like sensor domain (PAS domain)"/>
    <property type="match status" value="1"/>
</dbReference>
<dbReference type="InterPro" id="IPR003660">
    <property type="entry name" value="HAMP_dom"/>
</dbReference>
<evidence type="ECO:0000256" key="1">
    <source>
        <dbReference type="ARBA" id="ARBA00000085"/>
    </source>
</evidence>
<evidence type="ECO:0000256" key="5">
    <source>
        <dbReference type="ARBA" id="ARBA00022679"/>
    </source>
</evidence>
<gene>
    <name evidence="11" type="ORF">ABDJ40_22190</name>
</gene>
<keyword evidence="4" id="KW-0597">Phosphoprotein</keyword>
<dbReference type="SMART" id="SM00387">
    <property type="entry name" value="HATPase_c"/>
    <property type="match status" value="1"/>
</dbReference>
<organism evidence="11 12">
    <name type="scientific">Roseateles flavus</name>
    <dbReference type="NCBI Taxonomy" id="3149041"/>
    <lineage>
        <taxon>Bacteria</taxon>
        <taxon>Pseudomonadati</taxon>
        <taxon>Pseudomonadota</taxon>
        <taxon>Betaproteobacteria</taxon>
        <taxon>Burkholderiales</taxon>
        <taxon>Sphaerotilaceae</taxon>
        <taxon>Roseateles</taxon>
    </lineage>
</organism>
<dbReference type="InterPro" id="IPR035965">
    <property type="entry name" value="PAS-like_dom_sf"/>
</dbReference>
<evidence type="ECO:0000256" key="6">
    <source>
        <dbReference type="ARBA" id="ARBA00022777"/>
    </source>
</evidence>
<comment type="caution">
    <text evidence="11">The sequence shown here is derived from an EMBL/GenBank/DDBJ whole genome shotgun (WGS) entry which is preliminary data.</text>
</comment>
<feature type="transmembrane region" description="Helical" evidence="8">
    <location>
        <begin position="42"/>
        <end position="63"/>
    </location>
</feature>
<dbReference type="PRINTS" id="PR00344">
    <property type="entry name" value="BCTRLSENSOR"/>
</dbReference>
<dbReference type="SUPFAM" id="SSF55874">
    <property type="entry name" value="ATPase domain of HSP90 chaperone/DNA topoisomerase II/histidine kinase"/>
    <property type="match status" value="1"/>
</dbReference>
<evidence type="ECO:0000256" key="8">
    <source>
        <dbReference type="SAM" id="Phobius"/>
    </source>
</evidence>
<dbReference type="InterPro" id="IPR036097">
    <property type="entry name" value="HisK_dim/P_sf"/>
</dbReference>
<comment type="subcellular location">
    <subcellularLocation>
        <location evidence="2">Membrane</location>
    </subcellularLocation>
</comment>
<evidence type="ECO:0000313" key="12">
    <source>
        <dbReference type="Proteomes" id="UP001462640"/>
    </source>
</evidence>
<dbReference type="SUPFAM" id="SSF47384">
    <property type="entry name" value="Homodimeric domain of signal transducing histidine kinase"/>
    <property type="match status" value="1"/>
</dbReference>
<keyword evidence="8" id="KW-0812">Transmembrane</keyword>
<keyword evidence="8" id="KW-1133">Transmembrane helix</keyword>
<dbReference type="PANTHER" id="PTHR43065">
    <property type="entry name" value="SENSOR HISTIDINE KINASE"/>
    <property type="match status" value="1"/>
</dbReference>
<dbReference type="SMART" id="SM00091">
    <property type="entry name" value="PAS"/>
    <property type="match status" value="1"/>
</dbReference>
<sequence length="503" mass="53615">MGATGQDLPPEGDRKAAPDAAAAPSAPPPAHARPLQYLGLRLLLSLLLIALLALGLQAAFSLGPLPPLLRELGWGGLTLRTSVWLPLPILGLLLPVAGLLVAWCLAPLRRVLRAVEGAVLSYRDGDFSTALAVDGQGELRALLSAHRELATTLRGQRQHLAQRELLLDTVVQNTPVALLLIDAQGQVAYANIAARQLLAQGRRLSGQAWETVLSPLPEALAEALRQGEDQLLTLPEALDGTAEPESFHLSQRALNLLGQAHRLVLLRRITRELSRQEVASWKRVIRVISHELNNSLAPISSLAHSGAELARRGQTERLPQVFQSIGERARHLHEFLASYASVAKLPLPRLAPVPWADFVAQLMSQQPFVLDGALPAGTASFDRVQVEQALINLLKNAHEAGQGAGPAPETASPASAGGDAALEVRLAVQRQGSEWCVTVSDRGPGMSEAVLAQALLPFYSTKRSGTGLGLALAREIAEAHGGRILLANREGGGLRVSLLLPVR</sequence>
<evidence type="ECO:0000259" key="10">
    <source>
        <dbReference type="PROSITE" id="PS50885"/>
    </source>
</evidence>
<keyword evidence="12" id="KW-1185">Reference proteome</keyword>
<dbReference type="EC" id="2.7.13.3" evidence="3"/>
<evidence type="ECO:0000313" key="11">
    <source>
        <dbReference type="EMBL" id="MEO3715492.1"/>
    </source>
</evidence>
<dbReference type="PANTHER" id="PTHR43065:SF51">
    <property type="entry name" value="HISTIDINE KINASE"/>
    <property type="match status" value="1"/>
</dbReference>
<dbReference type="GO" id="GO:0005524">
    <property type="term" value="F:ATP binding"/>
    <property type="evidence" value="ECO:0007669"/>
    <property type="project" value="UniProtKB-KW"/>
</dbReference>
<dbReference type="InterPro" id="IPR036890">
    <property type="entry name" value="HATPase_C_sf"/>
</dbReference>
<dbReference type="Gene3D" id="3.30.565.10">
    <property type="entry name" value="Histidine kinase-like ATPase, C-terminal domain"/>
    <property type="match status" value="1"/>
</dbReference>
<feature type="domain" description="HAMP" evidence="10">
    <location>
        <begin position="106"/>
        <end position="158"/>
    </location>
</feature>
<feature type="region of interest" description="Disordered" evidence="7">
    <location>
        <begin position="1"/>
        <end position="29"/>
    </location>
</feature>
<reference evidence="11 12" key="1">
    <citation type="submission" date="2024-05" db="EMBL/GenBank/DDBJ databases">
        <title>Roseateles sp. 2.12 16S ribosomal RNA gene Genome sequencing and assembly.</title>
        <authorList>
            <person name="Woo H."/>
        </authorList>
    </citation>
    <scope>NUCLEOTIDE SEQUENCE [LARGE SCALE GENOMIC DNA]</scope>
    <source>
        <strain evidence="11 12">2.12</strain>
    </source>
</reference>
<feature type="domain" description="Histidine kinase" evidence="9">
    <location>
        <begin position="287"/>
        <end position="503"/>
    </location>
</feature>
<evidence type="ECO:0000256" key="7">
    <source>
        <dbReference type="SAM" id="MobiDB-lite"/>
    </source>
</evidence>
<accession>A0ABV0GK74</accession>
<keyword evidence="5" id="KW-0808">Transferase</keyword>
<comment type="catalytic activity">
    <reaction evidence="1">
        <text>ATP + protein L-histidine = ADP + protein N-phospho-L-histidine.</text>
        <dbReference type="EC" id="2.7.13.3"/>
    </reaction>
</comment>
<dbReference type="Pfam" id="PF08448">
    <property type="entry name" value="PAS_4"/>
    <property type="match status" value="1"/>
</dbReference>
<dbReference type="Gene3D" id="3.30.450.20">
    <property type="entry name" value="PAS domain"/>
    <property type="match status" value="1"/>
</dbReference>
<keyword evidence="8" id="KW-0472">Membrane</keyword>
<proteinExistence type="predicted"/>
<name>A0ABV0GK74_9BURK</name>
<dbReference type="PROSITE" id="PS50109">
    <property type="entry name" value="HIS_KIN"/>
    <property type="match status" value="1"/>
</dbReference>
<dbReference type="Proteomes" id="UP001462640">
    <property type="component" value="Unassembled WGS sequence"/>
</dbReference>
<protein>
    <recommendedName>
        <fullName evidence="3">histidine kinase</fullName>
        <ecNumber evidence="3">2.7.13.3</ecNumber>
    </recommendedName>
</protein>
<evidence type="ECO:0000259" key="9">
    <source>
        <dbReference type="PROSITE" id="PS50109"/>
    </source>
</evidence>
<dbReference type="CDD" id="cd00075">
    <property type="entry name" value="HATPase"/>
    <property type="match status" value="1"/>
</dbReference>
<dbReference type="EMBL" id="JBDPZC010000014">
    <property type="protein sequence ID" value="MEO3715492.1"/>
    <property type="molecule type" value="Genomic_DNA"/>
</dbReference>
<keyword evidence="6" id="KW-0418">Kinase</keyword>
<evidence type="ECO:0000256" key="2">
    <source>
        <dbReference type="ARBA" id="ARBA00004370"/>
    </source>
</evidence>
<keyword evidence="11" id="KW-0547">Nucleotide-binding</keyword>
<evidence type="ECO:0000256" key="3">
    <source>
        <dbReference type="ARBA" id="ARBA00012438"/>
    </source>
</evidence>